<gene>
    <name evidence="3" type="ORF">PSEMO_06160</name>
</gene>
<dbReference type="Gene3D" id="2.60.120.10">
    <property type="entry name" value="Jelly Rolls"/>
    <property type="match status" value="1"/>
</dbReference>
<dbReference type="Gene3D" id="1.10.260.40">
    <property type="entry name" value="lambda repressor-like DNA-binding domains"/>
    <property type="match status" value="1"/>
</dbReference>
<dbReference type="CDD" id="cd00093">
    <property type="entry name" value="HTH_XRE"/>
    <property type="match status" value="1"/>
</dbReference>
<dbReference type="InterPro" id="IPR011051">
    <property type="entry name" value="RmlC_Cupin_sf"/>
</dbReference>
<keyword evidence="1" id="KW-0238">DNA-binding</keyword>
<dbReference type="EMBL" id="MKZO01000006">
    <property type="protein sequence ID" value="OLS64331.1"/>
    <property type="molecule type" value="Genomic_DNA"/>
</dbReference>
<dbReference type="GO" id="GO:0005829">
    <property type="term" value="C:cytosol"/>
    <property type="evidence" value="ECO:0007669"/>
    <property type="project" value="TreeGrafter"/>
</dbReference>
<dbReference type="PANTHER" id="PTHR46797">
    <property type="entry name" value="HTH-TYPE TRANSCRIPTIONAL REGULATOR"/>
    <property type="match status" value="1"/>
</dbReference>
<name>A0A1Q9RAG8_PSEPU</name>
<dbReference type="Proteomes" id="UP000186736">
    <property type="component" value="Unassembled WGS sequence"/>
</dbReference>
<dbReference type="PROSITE" id="PS50943">
    <property type="entry name" value="HTH_CROC1"/>
    <property type="match status" value="1"/>
</dbReference>
<dbReference type="InterPro" id="IPR050807">
    <property type="entry name" value="TransReg_Diox_bact_type"/>
</dbReference>
<dbReference type="InterPro" id="IPR010982">
    <property type="entry name" value="Lambda_DNA-bd_dom_sf"/>
</dbReference>
<dbReference type="CDD" id="cd02209">
    <property type="entry name" value="cupin_XRE_C"/>
    <property type="match status" value="1"/>
</dbReference>
<accession>A0A1Q9RAG8</accession>
<feature type="domain" description="HTH cro/C1-type" evidence="2">
    <location>
        <begin position="17"/>
        <end position="71"/>
    </location>
</feature>
<reference evidence="3 4" key="1">
    <citation type="submission" date="2016-10" db="EMBL/GenBank/DDBJ databases">
        <title>Genome Sequence of Pseudomonas putida GM4FR.</title>
        <authorList>
            <person name="Poehlein A."/>
            <person name="Wemheuer F."/>
            <person name="Hollensteiner J."/>
            <person name="Wemheuer B."/>
        </authorList>
    </citation>
    <scope>NUCLEOTIDE SEQUENCE [LARGE SCALE GENOMIC DNA]</scope>
    <source>
        <strain evidence="3 4">GM4FR</strain>
    </source>
</reference>
<dbReference type="GO" id="GO:0003700">
    <property type="term" value="F:DNA-binding transcription factor activity"/>
    <property type="evidence" value="ECO:0007669"/>
    <property type="project" value="TreeGrafter"/>
</dbReference>
<organism evidence="3 4">
    <name type="scientific">Pseudomonas putida</name>
    <name type="common">Arthrobacter siderocapsulatus</name>
    <dbReference type="NCBI Taxonomy" id="303"/>
    <lineage>
        <taxon>Bacteria</taxon>
        <taxon>Pseudomonadati</taxon>
        <taxon>Pseudomonadota</taxon>
        <taxon>Gammaproteobacteria</taxon>
        <taxon>Pseudomonadales</taxon>
        <taxon>Pseudomonadaceae</taxon>
        <taxon>Pseudomonas</taxon>
    </lineage>
</organism>
<dbReference type="AlphaFoldDB" id="A0A1Q9RAG8"/>
<dbReference type="InterPro" id="IPR013096">
    <property type="entry name" value="Cupin_2"/>
</dbReference>
<evidence type="ECO:0000313" key="3">
    <source>
        <dbReference type="EMBL" id="OLS64331.1"/>
    </source>
</evidence>
<dbReference type="OrthoDB" id="5524454at2"/>
<dbReference type="GO" id="GO:0003677">
    <property type="term" value="F:DNA binding"/>
    <property type="evidence" value="ECO:0007669"/>
    <property type="project" value="UniProtKB-KW"/>
</dbReference>
<proteinExistence type="predicted"/>
<dbReference type="Pfam" id="PF07883">
    <property type="entry name" value="Cupin_2"/>
    <property type="match status" value="1"/>
</dbReference>
<dbReference type="Pfam" id="PF01381">
    <property type="entry name" value="HTH_3"/>
    <property type="match status" value="1"/>
</dbReference>
<dbReference type="InterPro" id="IPR001387">
    <property type="entry name" value="Cro/C1-type_HTH"/>
</dbReference>
<comment type="caution">
    <text evidence="3">The sequence shown here is derived from an EMBL/GenBank/DDBJ whole genome shotgun (WGS) entry which is preliminary data.</text>
</comment>
<dbReference type="RefSeq" id="WP_075801703.1">
    <property type="nucleotide sequence ID" value="NZ_MKZO01000006.1"/>
</dbReference>
<evidence type="ECO:0000259" key="2">
    <source>
        <dbReference type="PROSITE" id="PS50943"/>
    </source>
</evidence>
<dbReference type="SUPFAM" id="SSF47413">
    <property type="entry name" value="lambda repressor-like DNA-binding domains"/>
    <property type="match status" value="1"/>
</dbReference>
<dbReference type="SUPFAM" id="SSF51182">
    <property type="entry name" value="RmlC-like cupins"/>
    <property type="match status" value="1"/>
</dbReference>
<evidence type="ECO:0000256" key="1">
    <source>
        <dbReference type="ARBA" id="ARBA00023125"/>
    </source>
</evidence>
<dbReference type="SMART" id="SM00530">
    <property type="entry name" value="HTH_XRE"/>
    <property type="match status" value="1"/>
</dbReference>
<protein>
    <recommendedName>
        <fullName evidence="2">HTH cro/C1-type domain-containing protein</fullName>
    </recommendedName>
</protein>
<dbReference type="PANTHER" id="PTHR46797:SF1">
    <property type="entry name" value="METHYLPHOSPHONATE SYNTHASE"/>
    <property type="match status" value="1"/>
</dbReference>
<sequence length="184" mass="19997">MKDKDEHAEQDLFGLAVRQRRLQLGVTLDQLAENSGVSAAALSRLERGMLSPSLRNALAIARGLGCELSELIEQEPTEVTRAGDNLRFVDEETGIVRLALARPGPDLELLSYTVPPGASSARFSPHKSGSREIFHIVAGTLEVHAGDQVVVLNEGDTATVRGDCEHWFRNVGEGDVQILLTIFK</sequence>
<evidence type="ECO:0000313" key="4">
    <source>
        <dbReference type="Proteomes" id="UP000186736"/>
    </source>
</evidence>
<dbReference type="InterPro" id="IPR014710">
    <property type="entry name" value="RmlC-like_jellyroll"/>
</dbReference>